<dbReference type="PANTHER" id="PTHR14136">
    <property type="entry name" value="BTB_POZ DOMAIN-CONTAINING PROTEIN KCTD9"/>
    <property type="match status" value="1"/>
</dbReference>
<dbReference type="Pfam" id="PF00805">
    <property type="entry name" value="Pentapeptide"/>
    <property type="match status" value="3"/>
</dbReference>
<dbReference type="PROSITE" id="PS51490">
    <property type="entry name" value="KHA"/>
    <property type="match status" value="1"/>
</dbReference>
<evidence type="ECO:0000313" key="3">
    <source>
        <dbReference type="Proteomes" id="UP000594260"/>
    </source>
</evidence>
<dbReference type="SMART" id="SM00225">
    <property type="entry name" value="BTB"/>
    <property type="match status" value="1"/>
</dbReference>
<dbReference type="CDD" id="cd18368">
    <property type="entry name" value="BTB_POZ_KCTD9"/>
    <property type="match status" value="1"/>
</dbReference>
<reference evidence="2" key="1">
    <citation type="submission" date="2021-01" db="UniProtKB">
        <authorList>
            <consortium name="EnsemblMetazoa"/>
        </authorList>
    </citation>
    <scope>IDENTIFICATION</scope>
</reference>
<dbReference type="SUPFAM" id="SSF141571">
    <property type="entry name" value="Pentapeptide repeat-like"/>
    <property type="match status" value="1"/>
</dbReference>
<dbReference type="Pfam" id="PF11834">
    <property type="entry name" value="KHA"/>
    <property type="match status" value="1"/>
</dbReference>
<dbReference type="SUPFAM" id="SSF54695">
    <property type="entry name" value="POZ domain"/>
    <property type="match status" value="1"/>
</dbReference>
<dbReference type="GO" id="GO:0051260">
    <property type="term" value="P:protein homooligomerization"/>
    <property type="evidence" value="ECO:0007669"/>
    <property type="project" value="InterPro"/>
</dbReference>
<keyword evidence="3" id="KW-1185">Reference proteome</keyword>
<dbReference type="PANTHER" id="PTHR14136:SF17">
    <property type="entry name" value="BTB_POZ DOMAIN-CONTAINING PROTEIN KCTD9"/>
    <property type="match status" value="1"/>
</dbReference>
<dbReference type="GeneID" id="111254071"/>
<name>A0A7M7KQ52_VARDE</name>
<dbReference type="InterPro" id="IPR036572">
    <property type="entry name" value="Doublecortin_dom_sf"/>
</dbReference>
<proteinExistence type="predicted"/>
<dbReference type="InterPro" id="IPR001646">
    <property type="entry name" value="5peptide_repeat"/>
</dbReference>
<dbReference type="Gene3D" id="3.30.710.10">
    <property type="entry name" value="Potassium Channel Kv1.1, Chain A"/>
    <property type="match status" value="1"/>
</dbReference>
<dbReference type="AlphaFoldDB" id="A0A7M7KQ52"/>
<dbReference type="Pfam" id="PF02214">
    <property type="entry name" value="BTB_2"/>
    <property type="match status" value="1"/>
</dbReference>
<dbReference type="CDD" id="cd17073">
    <property type="entry name" value="KHA"/>
    <property type="match status" value="1"/>
</dbReference>
<dbReference type="RefSeq" id="XP_022670290.1">
    <property type="nucleotide sequence ID" value="XM_022814555.1"/>
</dbReference>
<accession>A0A7M7KQ52</accession>
<evidence type="ECO:0000313" key="2">
    <source>
        <dbReference type="EnsemblMetazoa" id="XP_022670290"/>
    </source>
</evidence>
<dbReference type="EnsemblMetazoa" id="XM_022814555">
    <property type="protein sequence ID" value="XP_022670290"/>
    <property type="gene ID" value="LOC111254071"/>
</dbReference>
<evidence type="ECO:0000259" key="1">
    <source>
        <dbReference type="PROSITE" id="PS51490"/>
    </source>
</evidence>
<dbReference type="GO" id="GO:0035556">
    <property type="term" value="P:intracellular signal transduction"/>
    <property type="evidence" value="ECO:0007669"/>
    <property type="project" value="InterPro"/>
</dbReference>
<dbReference type="SUPFAM" id="SSF89837">
    <property type="entry name" value="Doublecortin (DC)"/>
    <property type="match status" value="1"/>
</dbReference>
<protein>
    <recommendedName>
        <fullName evidence="1">KHA domain-containing protein</fullName>
    </recommendedName>
</protein>
<dbReference type="InParanoid" id="A0A7M7KQ52"/>
<dbReference type="Proteomes" id="UP000594260">
    <property type="component" value="Unplaced"/>
</dbReference>
<dbReference type="KEGG" id="vde:111254071"/>
<feature type="domain" description="KHA" evidence="1">
    <location>
        <begin position="12"/>
        <end position="92"/>
    </location>
</feature>
<dbReference type="InterPro" id="IPR000210">
    <property type="entry name" value="BTB/POZ_dom"/>
</dbReference>
<dbReference type="OMA" id="YACIKNA"/>
<dbReference type="OrthoDB" id="9989223at2759"/>
<dbReference type="InterPro" id="IPR051082">
    <property type="entry name" value="Pentapeptide-BTB/POZ_domain"/>
</dbReference>
<sequence>MRSPALGSFMKRVTLFLNGATQGGRVVQCPPTLQELKELAEEVLGLPPVTHLFLRNGGEIDSESLIRDDEVLYCSTNGQFLEPVSTPQIVADNPEWILLNVGGKHFVTTRRTLVSKEPLSMLARMFSLEGRLWPAAVDKDGAFLIDRSARYFEPIINYLRHGQVVLERDCDPLGVLEEAKFYGIQSLVSLLEARIAEEPSEKTPLSRRDVIAIIAATSAESELRFQGVNLEGADLSHLDLRKINFKFTNLRGCRLSNANLSFCCFERADLSGANLESCILKGARLVCANLEGCTLRRCDMEAGAKFFTNLESANLKGAELDGSLMGGVSLRVATLKNANMQNCYLRQADLAGADLENCDLSGSDLQQANLRGANLKDARMDMMLTPLHMAQAIR</sequence>
<organism evidence="2 3">
    <name type="scientific">Varroa destructor</name>
    <name type="common">Honeybee mite</name>
    <dbReference type="NCBI Taxonomy" id="109461"/>
    <lineage>
        <taxon>Eukaryota</taxon>
        <taxon>Metazoa</taxon>
        <taxon>Ecdysozoa</taxon>
        <taxon>Arthropoda</taxon>
        <taxon>Chelicerata</taxon>
        <taxon>Arachnida</taxon>
        <taxon>Acari</taxon>
        <taxon>Parasitiformes</taxon>
        <taxon>Mesostigmata</taxon>
        <taxon>Gamasina</taxon>
        <taxon>Dermanyssoidea</taxon>
        <taxon>Varroidae</taxon>
        <taxon>Varroa</taxon>
    </lineage>
</organism>
<dbReference type="InterPro" id="IPR011333">
    <property type="entry name" value="SKP1/BTB/POZ_sf"/>
</dbReference>
<dbReference type="Gene3D" id="2.160.20.80">
    <property type="entry name" value="E3 ubiquitin-protein ligase SopA"/>
    <property type="match status" value="2"/>
</dbReference>
<dbReference type="InterPro" id="IPR003131">
    <property type="entry name" value="T1-type_BTB"/>
</dbReference>
<dbReference type="Gene3D" id="6.10.140.750">
    <property type="match status" value="1"/>
</dbReference>
<dbReference type="InterPro" id="IPR021789">
    <property type="entry name" value="KHA_dom"/>
</dbReference>